<dbReference type="SMART" id="SM00866">
    <property type="entry name" value="UTRA"/>
    <property type="match status" value="1"/>
</dbReference>
<reference evidence="5" key="2">
    <citation type="submission" date="2023-07" db="EMBL/GenBank/DDBJ databases">
        <authorList>
            <person name="Shen H."/>
        </authorList>
    </citation>
    <scope>NUCLEOTIDE SEQUENCE</scope>
    <source>
        <strain evidence="5">TNR-22</strain>
    </source>
</reference>
<dbReference type="InterPro" id="IPR050679">
    <property type="entry name" value="Bact_HTH_transcr_reg"/>
</dbReference>
<reference evidence="5" key="1">
    <citation type="journal article" date="2015" name="Int. J. Syst. Evol. Microbiol.">
        <title>Rhizobium alvei sp. nov., isolated from a freshwater river.</title>
        <authorList>
            <person name="Sheu S.Y."/>
            <person name="Huang H.W."/>
            <person name="Young C.C."/>
            <person name="Chen W.M."/>
        </authorList>
    </citation>
    <scope>NUCLEOTIDE SEQUENCE</scope>
    <source>
        <strain evidence="5">TNR-22</strain>
    </source>
</reference>
<dbReference type="InterPro" id="IPR036388">
    <property type="entry name" value="WH-like_DNA-bd_sf"/>
</dbReference>
<evidence type="ECO:0000256" key="2">
    <source>
        <dbReference type="ARBA" id="ARBA00023125"/>
    </source>
</evidence>
<dbReference type="InterPro" id="IPR036390">
    <property type="entry name" value="WH_DNA-bd_sf"/>
</dbReference>
<evidence type="ECO:0000313" key="5">
    <source>
        <dbReference type="EMBL" id="MDO6963371.1"/>
    </source>
</evidence>
<feature type="domain" description="HTH gntR-type" evidence="4">
    <location>
        <begin position="22"/>
        <end position="90"/>
    </location>
</feature>
<dbReference type="Gene3D" id="3.40.1410.10">
    <property type="entry name" value="Chorismate lyase-like"/>
    <property type="match status" value="1"/>
</dbReference>
<name>A0ABT8YIB8_9HYPH</name>
<dbReference type="CDD" id="cd07377">
    <property type="entry name" value="WHTH_GntR"/>
    <property type="match status" value="1"/>
</dbReference>
<sequence length="257" mass="28099">MDDTNALSNALLVAVNDPALSGPLYRRIAQKIAALIQSSELPAHAVLPPERDLAEALNIGRVTVRNAYKELISGGLVEQRQGSGTFVAERPGRITQPLWRLSSFSEDMRSRGKVPGARVLQKIMASPSPEEAFGLGIGLDTRILRLSRLRLADGRPMALERAAVPATYLEEDHLTGDSLYAALERRGFRPVHALQRLNAVLADAASAEQLEIEPGSPALQIIRISRLADGRAVEYTHSLYRGDTYDFIAELRIGETK</sequence>
<dbReference type="PROSITE" id="PS50949">
    <property type="entry name" value="HTH_GNTR"/>
    <property type="match status" value="1"/>
</dbReference>
<protein>
    <submittedName>
        <fullName evidence="5">GntR family transcriptional regulator</fullName>
    </submittedName>
</protein>
<evidence type="ECO:0000259" key="4">
    <source>
        <dbReference type="PROSITE" id="PS50949"/>
    </source>
</evidence>
<organism evidence="5 6">
    <name type="scientific">Rhizobium alvei</name>
    <dbReference type="NCBI Taxonomy" id="1132659"/>
    <lineage>
        <taxon>Bacteria</taxon>
        <taxon>Pseudomonadati</taxon>
        <taxon>Pseudomonadota</taxon>
        <taxon>Alphaproteobacteria</taxon>
        <taxon>Hyphomicrobiales</taxon>
        <taxon>Rhizobiaceae</taxon>
        <taxon>Rhizobium/Agrobacterium group</taxon>
        <taxon>Rhizobium</taxon>
    </lineage>
</organism>
<dbReference type="InterPro" id="IPR011663">
    <property type="entry name" value="UTRA"/>
</dbReference>
<dbReference type="Gene3D" id="1.10.10.10">
    <property type="entry name" value="Winged helix-like DNA-binding domain superfamily/Winged helix DNA-binding domain"/>
    <property type="match status" value="1"/>
</dbReference>
<accession>A0ABT8YIB8</accession>
<dbReference type="SUPFAM" id="SSF46785">
    <property type="entry name" value="Winged helix' DNA-binding domain"/>
    <property type="match status" value="1"/>
</dbReference>
<dbReference type="PRINTS" id="PR00035">
    <property type="entry name" value="HTHGNTR"/>
</dbReference>
<keyword evidence="1" id="KW-0805">Transcription regulation</keyword>
<evidence type="ECO:0000256" key="1">
    <source>
        <dbReference type="ARBA" id="ARBA00023015"/>
    </source>
</evidence>
<dbReference type="SUPFAM" id="SSF64288">
    <property type="entry name" value="Chorismate lyase-like"/>
    <property type="match status" value="1"/>
</dbReference>
<keyword evidence="6" id="KW-1185">Reference proteome</keyword>
<dbReference type="SMART" id="SM00345">
    <property type="entry name" value="HTH_GNTR"/>
    <property type="match status" value="1"/>
</dbReference>
<dbReference type="Pfam" id="PF07702">
    <property type="entry name" value="UTRA"/>
    <property type="match status" value="1"/>
</dbReference>
<dbReference type="InterPro" id="IPR000524">
    <property type="entry name" value="Tscrpt_reg_HTH_GntR"/>
</dbReference>
<dbReference type="RefSeq" id="WP_304375283.1">
    <property type="nucleotide sequence ID" value="NZ_JAUOZU010000005.1"/>
</dbReference>
<evidence type="ECO:0000313" key="6">
    <source>
        <dbReference type="Proteomes" id="UP001174932"/>
    </source>
</evidence>
<dbReference type="PANTHER" id="PTHR44846:SF1">
    <property type="entry name" value="MANNOSYL-D-GLYCERATE TRANSPORT_METABOLISM SYSTEM REPRESSOR MNGR-RELATED"/>
    <property type="match status" value="1"/>
</dbReference>
<dbReference type="InterPro" id="IPR028978">
    <property type="entry name" value="Chorismate_lyase_/UTRA_dom_sf"/>
</dbReference>
<dbReference type="PANTHER" id="PTHR44846">
    <property type="entry name" value="MANNOSYL-D-GLYCERATE TRANSPORT/METABOLISM SYSTEM REPRESSOR MNGR-RELATED"/>
    <property type="match status" value="1"/>
</dbReference>
<proteinExistence type="predicted"/>
<dbReference type="Proteomes" id="UP001174932">
    <property type="component" value="Unassembled WGS sequence"/>
</dbReference>
<keyword evidence="2" id="KW-0238">DNA-binding</keyword>
<keyword evidence="3" id="KW-0804">Transcription</keyword>
<dbReference type="EMBL" id="JAUOZU010000005">
    <property type="protein sequence ID" value="MDO6963371.1"/>
    <property type="molecule type" value="Genomic_DNA"/>
</dbReference>
<dbReference type="Pfam" id="PF00392">
    <property type="entry name" value="GntR"/>
    <property type="match status" value="1"/>
</dbReference>
<evidence type="ECO:0000256" key="3">
    <source>
        <dbReference type="ARBA" id="ARBA00023163"/>
    </source>
</evidence>
<comment type="caution">
    <text evidence="5">The sequence shown here is derived from an EMBL/GenBank/DDBJ whole genome shotgun (WGS) entry which is preliminary data.</text>
</comment>
<gene>
    <name evidence="5" type="ORF">Q4481_05335</name>
</gene>